<dbReference type="EMBL" id="JABEBT010000018">
    <property type="protein sequence ID" value="KAF7637667.1"/>
    <property type="molecule type" value="Genomic_DNA"/>
</dbReference>
<accession>A0A8S9ZWI8</accession>
<dbReference type="Proteomes" id="UP000605970">
    <property type="component" value="Unassembled WGS sequence"/>
</dbReference>
<dbReference type="AlphaFoldDB" id="A0A8S9ZWI8"/>
<protein>
    <submittedName>
        <fullName evidence="1">Uncharacterized protein</fullName>
    </submittedName>
</protein>
<comment type="caution">
    <text evidence="1">The sequence shown here is derived from an EMBL/GenBank/DDBJ whole genome shotgun (WGS) entry which is preliminary data.</text>
</comment>
<organism evidence="1 2">
    <name type="scientific">Meloidogyne graminicola</name>
    <dbReference type="NCBI Taxonomy" id="189291"/>
    <lineage>
        <taxon>Eukaryota</taxon>
        <taxon>Metazoa</taxon>
        <taxon>Ecdysozoa</taxon>
        <taxon>Nematoda</taxon>
        <taxon>Chromadorea</taxon>
        <taxon>Rhabditida</taxon>
        <taxon>Tylenchina</taxon>
        <taxon>Tylenchomorpha</taxon>
        <taxon>Tylenchoidea</taxon>
        <taxon>Meloidogynidae</taxon>
        <taxon>Meloidogyninae</taxon>
        <taxon>Meloidogyne</taxon>
    </lineage>
</organism>
<gene>
    <name evidence="1" type="ORF">Mgra_00002926</name>
</gene>
<evidence type="ECO:0000313" key="2">
    <source>
        <dbReference type="Proteomes" id="UP000605970"/>
    </source>
</evidence>
<proteinExistence type="predicted"/>
<name>A0A8S9ZWI8_9BILA</name>
<keyword evidence="2" id="KW-1185">Reference proteome</keyword>
<reference evidence="1" key="1">
    <citation type="journal article" date="2020" name="Ecol. Evol.">
        <title>Genome structure and content of the rice root-knot nematode (Meloidogyne graminicola).</title>
        <authorList>
            <person name="Phan N.T."/>
            <person name="Danchin E.G.J."/>
            <person name="Klopp C."/>
            <person name="Perfus-Barbeoch L."/>
            <person name="Kozlowski D.K."/>
            <person name="Koutsovoulos G.D."/>
            <person name="Lopez-Roques C."/>
            <person name="Bouchez O."/>
            <person name="Zahm M."/>
            <person name="Besnard G."/>
            <person name="Bellafiore S."/>
        </authorList>
    </citation>
    <scope>NUCLEOTIDE SEQUENCE</scope>
    <source>
        <strain evidence="1">VN-18</strain>
    </source>
</reference>
<evidence type="ECO:0000313" key="1">
    <source>
        <dbReference type="EMBL" id="KAF7637667.1"/>
    </source>
</evidence>
<sequence>MSSTDRSTSTKLFHEKLSIFLQKEYTKKPNADLCSEKLNFRARFRADKFYIIAPGPARFRALIVFL</sequence>